<dbReference type="InterPro" id="IPR011010">
    <property type="entry name" value="DNA_brk_join_enz"/>
</dbReference>
<evidence type="ECO:0000313" key="4">
    <source>
        <dbReference type="Proteomes" id="UP000034723"/>
    </source>
</evidence>
<feature type="coiled-coil region" evidence="2">
    <location>
        <begin position="340"/>
        <end position="385"/>
    </location>
</feature>
<dbReference type="AlphaFoldDB" id="A0A0F7II03"/>
<dbReference type="RefSeq" id="WP_156967353.1">
    <property type="nucleotide sequence ID" value="NZ_CP011267.1"/>
</dbReference>
<evidence type="ECO:0000256" key="1">
    <source>
        <dbReference type="ARBA" id="ARBA00023172"/>
    </source>
</evidence>
<accession>A0A0F7II03</accession>
<dbReference type="SUPFAM" id="SSF56349">
    <property type="entry name" value="DNA breaking-rejoining enzymes"/>
    <property type="match status" value="1"/>
</dbReference>
<dbReference type="Proteomes" id="UP000034723">
    <property type="component" value="Chromosome"/>
</dbReference>
<evidence type="ECO:0000313" key="3">
    <source>
        <dbReference type="EMBL" id="AKG92393.1"/>
    </source>
</evidence>
<evidence type="ECO:0000256" key="2">
    <source>
        <dbReference type="SAM" id="Coils"/>
    </source>
</evidence>
<dbReference type="HOGENOM" id="CLU_682580_0_0_2"/>
<keyword evidence="1" id="KW-0233">DNA recombination</keyword>
<reference evidence="3 4" key="1">
    <citation type="submission" date="2015-04" db="EMBL/GenBank/DDBJ databases">
        <title>The complete genome sequence of the hyperthermophilic, obligate iron-reducing archaeon Geoglobus ahangari strain 234T.</title>
        <authorList>
            <person name="Manzella M.P."/>
            <person name="Holmes D.E."/>
            <person name="Rocheleau J.M."/>
            <person name="Chung A."/>
            <person name="Reguera G."/>
            <person name="Kashefi K."/>
        </authorList>
    </citation>
    <scope>NUCLEOTIDE SEQUENCE [LARGE SCALE GENOMIC DNA]</scope>
    <source>
        <strain evidence="3 4">234</strain>
    </source>
</reference>
<organism evidence="3 4">
    <name type="scientific">Geoglobus ahangari</name>
    <dbReference type="NCBI Taxonomy" id="113653"/>
    <lineage>
        <taxon>Archaea</taxon>
        <taxon>Methanobacteriati</taxon>
        <taxon>Methanobacteriota</taxon>
        <taxon>Archaeoglobi</taxon>
        <taxon>Archaeoglobales</taxon>
        <taxon>Archaeoglobaceae</taxon>
        <taxon>Geoglobus</taxon>
    </lineage>
</organism>
<dbReference type="GO" id="GO:0003677">
    <property type="term" value="F:DNA binding"/>
    <property type="evidence" value="ECO:0007669"/>
    <property type="project" value="InterPro"/>
</dbReference>
<name>A0A0F7II03_9EURY</name>
<keyword evidence="4" id="KW-1185">Reference proteome</keyword>
<proteinExistence type="predicted"/>
<keyword evidence="2" id="KW-0175">Coiled coil</keyword>
<dbReference type="Gene3D" id="1.10.443.10">
    <property type="entry name" value="Intergrase catalytic core"/>
    <property type="match status" value="1"/>
</dbReference>
<dbReference type="InParanoid" id="A0A0F7II03"/>
<dbReference type="EMBL" id="CP011267">
    <property type="protein sequence ID" value="AKG92393.1"/>
    <property type="molecule type" value="Genomic_DNA"/>
</dbReference>
<dbReference type="STRING" id="113653.GAH_00251"/>
<dbReference type="GO" id="GO:0006310">
    <property type="term" value="P:DNA recombination"/>
    <property type="evidence" value="ECO:0007669"/>
    <property type="project" value="UniProtKB-KW"/>
</dbReference>
<sequence length="403" mass="47676">MPYKGVESFNIEEDCVKKWAYDLRPSTARSYVYYFLKYLEWVKESGYWNSAEEMLNDAKKGDQDVLYTHLDILLEYIKQQKTGVKDRKNRFQAVKSFYEYHRVFLPKLSRQEMNRVFQPSEADKLRAITLPPLTIEELREIIIHAPQPYKAAYMVCFQAALAAAEYDQFNKFAWRQIIDKLDEEGPVRIDLFRSKVSKTEVRKYYTFLGKDAKMLIKSWLKERPDCDRDELFVVYNRRKKEYVPLTSRLLGNMLTKIAKRIGIIEQNGLNRYHVHLHEFRDLFKSLCTLYGVNAVASEFFLGHVIDKLGYDKSPEYDVEWFKQEYLKVEPVLNLLSNVGAKEIERAKEEVRAEFNKALESVVLENRALKERLQKVEKALKTFMEIAMTDPEALPMLKDFLDRK</sequence>
<protein>
    <recommendedName>
        <fullName evidence="5">Site-specific integrase</fullName>
    </recommendedName>
</protein>
<dbReference type="KEGG" id="gah:GAH_00251"/>
<evidence type="ECO:0008006" key="5">
    <source>
        <dbReference type="Google" id="ProtNLM"/>
    </source>
</evidence>
<dbReference type="GO" id="GO:0015074">
    <property type="term" value="P:DNA integration"/>
    <property type="evidence" value="ECO:0007669"/>
    <property type="project" value="InterPro"/>
</dbReference>
<dbReference type="InterPro" id="IPR013762">
    <property type="entry name" value="Integrase-like_cat_sf"/>
</dbReference>
<dbReference type="GeneID" id="24802838"/>
<gene>
    <name evidence="3" type="ORF">GAH_00251</name>
</gene>